<dbReference type="GO" id="GO:0000272">
    <property type="term" value="P:polysaccharide catabolic process"/>
    <property type="evidence" value="ECO:0007669"/>
    <property type="project" value="UniProtKB-KW"/>
</dbReference>
<reference evidence="20 21" key="1">
    <citation type="submission" date="2019-03" db="EMBL/GenBank/DDBJ databases">
        <authorList>
            <person name="Gaulin E."/>
            <person name="Dumas B."/>
        </authorList>
    </citation>
    <scope>NUCLEOTIDE SEQUENCE [LARGE SCALE GENOMIC DNA]</scope>
    <source>
        <strain evidence="20">CBS 568.67</strain>
    </source>
</reference>
<feature type="signal peptide" evidence="17">
    <location>
        <begin position="1"/>
        <end position="17"/>
    </location>
</feature>
<dbReference type="EMBL" id="VJMH01007447">
    <property type="protein sequence ID" value="KAF0683159.1"/>
    <property type="molecule type" value="Genomic_DNA"/>
</dbReference>
<feature type="region of interest" description="Disordered" evidence="16">
    <location>
        <begin position="326"/>
        <end position="368"/>
    </location>
</feature>
<gene>
    <name evidence="20" type="primary">Aste57867_24767</name>
    <name evidence="19" type="ORF">As57867_024689</name>
    <name evidence="20" type="ORF">ASTE57867_24767</name>
</gene>
<dbReference type="InterPro" id="IPR017853">
    <property type="entry name" value="GH"/>
</dbReference>
<dbReference type="CDD" id="cd01100">
    <property type="entry name" value="APPLE_Factor_XI_like"/>
    <property type="match status" value="3"/>
</dbReference>
<evidence type="ECO:0000256" key="8">
    <source>
        <dbReference type="ARBA" id="ARBA00023157"/>
    </source>
</evidence>
<proteinExistence type="predicted"/>
<name>A0A485LRC8_9STRA</name>
<dbReference type="AlphaFoldDB" id="A0A485LRC8"/>
<evidence type="ECO:0000256" key="4">
    <source>
        <dbReference type="ARBA" id="ARBA00022475"/>
    </source>
</evidence>
<evidence type="ECO:0000256" key="11">
    <source>
        <dbReference type="ARBA" id="ARBA00023316"/>
    </source>
</evidence>
<feature type="domain" description="Apple" evidence="18">
    <location>
        <begin position="521"/>
        <end position="588"/>
    </location>
</feature>
<evidence type="ECO:0000313" key="20">
    <source>
        <dbReference type="EMBL" id="VFU01403.1"/>
    </source>
</evidence>
<comment type="subcellular location">
    <subcellularLocation>
        <location evidence="2">Cell membrane</location>
    </subcellularLocation>
</comment>
<evidence type="ECO:0000313" key="19">
    <source>
        <dbReference type="EMBL" id="KAF0683159.1"/>
    </source>
</evidence>
<evidence type="ECO:0000256" key="1">
    <source>
        <dbReference type="ARBA" id="ARBA00000382"/>
    </source>
</evidence>
<feature type="compositionally biased region" description="Pro residues" evidence="16">
    <location>
        <begin position="331"/>
        <end position="357"/>
    </location>
</feature>
<evidence type="ECO:0000313" key="21">
    <source>
        <dbReference type="Proteomes" id="UP000332933"/>
    </source>
</evidence>
<keyword evidence="17" id="KW-0732">Signal</keyword>
<organism evidence="20 21">
    <name type="scientific">Aphanomyces stellatus</name>
    <dbReference type="NCBI Taxonomy" id="120398"/>
    <lineage>
        <taxon>Eukaryota</taxon>
        <taxon>Sar</taxon>
        <taxon>Stramenopiles</taxon>
        <taxon>Oomycota</taxon>
        <taxon>Saprolegniomycetes</taxon>
        <taxon>Saprolegniales</taxon>
        <taxon>Verrucalvaceae</taxon>
        <taxon>Aphanomyces</taxon>
    </lineage>
</organism>
<dbReference type="Proteomes" id="UP000332933">
    <property type="component" value="Unassembled WGS sequence"/>
</dbReference>
<evidence type="ECO:0000256" key="12">
    <source>
        <dbReference type="ARBA" id="ARBA00023326"/>
    </source>
</evidence>
<keyword evidence="5" id="KW-0677">Repeat</keyword>
<keyword evidence="4" id="KW-1003">Cell membrane</keyword>
<dbReference type="GO" id="GO:0042973">
    <property type="term" value="F:glucan endo-1,3-beta-D-glucosidase activity"/>
    <property type="evidence" value="ECO:0007669"/>
    <property type="project" value="UniProtKB-EC"/>
</dbReference>
<evidence type="ECO:0000256" key="5">
    <source>
        <dbReference type="ARBA" id="ARBA00022737"/>
    </source>
</evidence>
<evidence type="ECO:0000259" key="18">
    <source>
        <dbReference type="PROSITE" id="PS50948"/>
    </source>
</evidence>
<comment type="function">
    <text evidence="13">Glucanases play a role in cell expansion during growth, in cell-cell fusion during mating, and in spore release during sporulation. This enzyme may be involved in beta-glucan degradation. Active on laminarin and lichenan.</text>
</comment>
<evidence type="ECO:0000256" key="16">
    <source>
        <dbReference type="SAM" id="MobiDB-lite"/>
    </source>
</evidence>
<keyword evidence="12" id="KW-0624">Polysaccharide degradation</keyword>
<accession>A0A485LRC8</accession>
<feature type="chain" id="PRO_5036355669" description="glucan endo-1,3-beta-D-glucosidase" evidence="17">
    <location>
        <begin position="18"/>
        <end position="588"/>
    </location>
</feature>
<evidence type="ECO:0000256" key="2">
    <source>
        <dbReference type="ARBA" id="ARBA00004236"/>
    </source>
</evidence>
<keyword evidence="8" id="KW-1015">Disulfide bond</keyword>
<dbReference type="GO" id="GO:0006508">
    <property type="term" value="P:proteolysis"/>
    <property type="evidence" value="ECO:0007669"/>
    <property type="project" value="InterPro"/>
</dbReference>
<comment type="catalytic activity">
    <reaction evidence="1">
        <text>Hydrolysis of (1-&gt;3)-beta-D-glucosidic linkages in (1-&gt;3)-beta-D-glucans.</text>
        <dbReference type="EC" id="3.2.1.39"/>
    </reaction>
</comment>
<dbReference type="GO" id="GO:0005576">
    <property type="term" value="C:extracellular region"/>
    <property type="evidence" value="ECO:0007669"/>
    <property type="project" value="InterPro"/>
</dbReference>
<evidence type="ECO:0000256" key="3">
    <source>
        <dbReference type="ARBA" id="ARBA00012780"/>
    </source>
</evidence>
<evidence type="ECO:0000256" key="14">
    <source>
        <dbReference type="ARBA" id="ARBA00042373"/>
    </source>
</evidence>
<dbReference type="Gene3D" id="3.50.4.10">
    <property type="entry name" value="Hepatocyte Growth Factor"/>
    <property type="match status" value="3"/>
</dbReference>
<dbReference type="PROSITE" id="PS50948">
    <property type="entry name" value="PAN"/>
    <property type="match status" value="2"/>
</dbReference>
<keyword evidence="9" id="KW-0325">Glycoprotein</keyword>
<keyword evidence="11" id="KW-0961">Cell wall biogenesis/degradation</keyword>
<evidence type="ECO:0000256" key="10">
    <source>
        <dbReference type="ARBA" id="ARBA00023277"/>
    </source>
</evidence>
<sequence>MKNALITLVTALCSVSAASILPTPGVCYSPFHLAEYPLHGGWPGGIPAGIDADFAQMSKFGYTTVRTFYSNYYGYDVAPIAAKYNMDLYLGVFMTNEAWYQGQIDSAVNAVKAHPKTVKAILVGNENVAPHGPYSVDFLVAQMKHIRDRIKTETGLTIPVGTVQRTPEWLSRDPKMLVLGNNADVIGVNIYPFFDANSDPTNPIASLEGTWQAMTRAYPENKLRITETGWPTAGAPSVLAPQNIPNITNAAGYHLKFLLWMKSKNRQGDFWYNMYDSRPDEILPIDAEYHFGLLTHDRKVKAGMGPTTTPPPTPVPTPSVTLNVTLEPTLAPTPPPTPEPTSAPTPVPTPESTPAPTPNATLAPTPAPTPGACGVMEEDTDYIGNDIGSTRRASADECCADCSATPNCKLFAWFEGTCYLKSGVGEKCKLSGGRAAVLLNSAPVPAPAPQVCGAIESNTAYTGNNNLTSVAGATTGDCCKACQSEPSCNAYSFGSGMCYLKSGRSDTTKAAGVQSARVNKCSTIEIGIDYDGNDMASVAAGVVDDCCAICRNTKGCKAFSYEAGTCWLKSGKGTTSVSPDSLSATVVM</sequence>
<dbReference type="PANTHER" id="PTHR16631:SF17">
    <property type="entry name" value="GLUCAN ENDO-1,3-BETA-GLUCOSIDASE BTGC"/>
    <property type="match status" value="1"/>
</dbReference>
<reference evidence="19" key="2">
    <citation type="submission" date="2019-06" db="EMBL/GenBank/DDBJ databases">
        <title>Genomics analysis of Aphanomyces spp. identifies a new class of oomycete effector associated with host adaptation.</title>
        <authorList>
            <person name="Gaulin E."/>
        </authorList>
    </citation>
    <scope>NUCLEOTIDE SEQUENCE</scope>
    <source>
        <strain evidence="19">CBS 578.67</strain>
    </source>
</reference>
<dbReference type="InterPro" id="IPR050732">
    <property type="entry name" value="Beta-glucan_modifiers"/>
</dbReference>
<dbReference type="InterPro" id="IPR000177">
    <property type="entry name" value="Apple"/>
</dbReference>
<evidence type="ECO:0000256" key="7">
    <source>
        <dbReference type="ARBA" id="ARBA00023136"/>
    </source>
</evidence>
<evidence type="ECO:0000256" key="9">
    <source>
        <dbReference type="ARBA" id="ARBA00023180"/>
    </source>
</evidence>
<evidence type="ECO:0000256" key="15">
    <source>
        <dbReference type="ARBA" id="ARBA00043078"/>
    </source>
</evidence>
<dbReference type="InterPro" id="IPR003609">
    <property type="entry name" value="Pan_app"/>
</dbReference>
<evidence type="ECO:0000256" key="6">
    <source>
        <dbReference type="ARBA" id="ARBA00022801"/>
    </source>
</evidence>
<evidence type="ECO:0000256" key="17">
    <source>
        <dbReference type="SAM" id="SignalP"/>
    </source>
</evidence>
<dbReference type="GO" id="GO:0071555">
    <property type="term" value="P:cell wall organization"/>
    <property type="evidence" value="ECO:0007669"/>
    <property type="project" value="UniProtKB-KW"/>
</dbReference>
<keyword evidence="10" id="KW-0119">Carbohydrate metabolism</keyword>
<feature type="domain" description="Apple" evidence="18">
    <location>
        <begin position="452"/>
        <end position="511"/>
    </location>
</feature>
<dbReference type="Gene3D" id="3.20.20.80">
    <property type="entry name" value="Glycosidases"/>
    <property type="match status" value="1"/>
</dbReference>
<dbReference type="SMART" id="SM00223">
    <property type="entry name" value="APPLE"/>
    <property type="match status" value="3"/>
</dbReference>
<dbReference type="Pfam" id="PF14295">
    <property type="entry name" value="PAN_4"/>
    <property type="match status" value="2"/>
</dbReference>
<dbReference type="PANTHER" id="PTHR16631">
    <property type="entry name" value="GLUCAN 1,3-BETA-GLUCOSIDASE"/>
    <property type="match status" value="1"/>
</dbReference>
<keyword evidence="7" id="KW-0472">Membrane</keyword>
<dbReference type="SUPFAM" id="SSF51445">
    <property type="entry name" value="(Trans)glycosidases"/>
    <property type="match status" value="1"/>
</dbReference>
<dbReference type="OrthoDB" id="78039at2759"/>
<protein>
    <recommendedName>
        <fullName evidence="3">glucan endo-1,3-beta-D-glucosidase</fullName>
        <ecNumber evidence="3">3.2.1.39</ecNumber>
    </recommendedName>
    <alternativeName>
        <fullName evidence="15">Endo-1,3-beta-glucanase btgC</fullName>
    </alternativeName>
    <alternativeName>
        <fullName evidence="14">Laminarinase btgC</fullName>
    </alternativeName>
</protein>
<evidence type="ECO:0000256" key="13">
    <source>
        <dbReference type="ARBA" id="ARBA00037649"/>
    </source>
</evidence>
<dbReference type="EMBL" id="CAADRA010007473">
    <property type="protein sequence ID" value="VFU01403.1"/>
    <property type="molecule type" value="Genomic_DNA"/>
</dbReference>
<keyword evidence="6" id="KW-0378">Hydrolase</keyword>
<dbReference type="EC" id="3.2.1.39" evidence="3"/>
<dbReference type="GO" id="GO:0005886">
    <property type="term" value="C:plasma membrane"/>
    <property type="evidence" value="ECO:0007669"/>
    <property type="project" value="UniProtKB-SubCell"/>
</dbReference>
<dbReference type="Pfam" id="PF00024">
    <property type="entry name" value="PAN_1"/>
    <property type="match status" value="1"/>
</dbReference>
<dbReference type="SUPFAM" id="SSF57414">
    <property type="entry name" value="Hairpin loop containing domain-like"/>
    <property type="match status" value="1"/>
</dbReference>
<keyword evidence="21" id="KW-1185">Reference proteome</keyword>